<name>A0A512RJC6_9BACT</name>
<protein>
    <submittedName>
        <fullName evidence="2">Uncharacterized protein</fullName>
    </submittedName>
</protein>
<dbReference type="AlphaFoldDB" id="A0A512RJC6"/>
<dbReference type="EMBL" id="BKAU01000001">
    <property type="protein sequence ID" value="GEP95807.1"/>
    <property type="molecule type" value="Genomic_DNA"/>
</dbReference>
<evidence type="ECO:0000256" key="1">
    <source>
        <dbReference type="SAM" id="SignalP"/>
    </source>
</evidence>
<keyword evidence="3" id="KW-1185">Reference proteome</keyword>
<reference evidence="2 3" key="1">
    <citation type="submission" date="2019-07" db="EMBL/GenBank/DDBJ databases">
        <title>Whole genome shotgun sequence of Chitinophaga cymbidii NBRC 109752.</title>
        <authorList>
            <person name="Hosoyama A."/>
            <person name="Uohara A."/>
            <person name="Ohji S."/>
            <person name="Ichikawa N."/>
        </authorList>
    </citation>
    <scope>NUCLEOTIDE SEQUENCE [LARGE SCALE GENOMIC DNA]</scope>
    <source>
        <strain evidence="2 3">NBRC 109752</strain>
    </source>
</reference>
<gene>
    <name evidence="2" type="ORF">CCY01nite_20670</name>
</gene>
<dbReference type="Proteomes" id="UP000321436">
    <property type="component" value="Unassembled WGS sequence"/>
</dbReference>
<organism evidence="2 3">
    <name type="scientific">Chitinophaga cymbidii</name>
    <dbReference type="NCBI Taxonomy" id="1096750"/>
    <lineage>
        <taxon>Bacteria</taxon>
        <taxon>Pseudomonadati</taxon>
        <taxon>Bacteroidota</taxon>
        <taxon>Chitinophagia</taxon>
        <taxon>Chitinophagales</taxon>
        <taxon>Chitinophagaceae</taxon>
        <taxon>Chitinophaga</taxon>
    </lineage>
</organism>
<feature type="chain" id="PRO_5021815209" evidence="1">
    <location>
        <begin position="20"/>
        <end position="163"/>
    </location>
</feature>
<proteinExistence type="predicted"/>
<evidence type="ECO:0000313" key="3">
    <source>
        <dbReference type="Proteomes" id="UP000321436"/>
    </source>
</evidence>
<evidence type="ECO:0000313" key="2">
    <source>
        <dbReference type="EMBL" id="GEP95807.1"/>
    </source>
</evidence>
<accession>A0A512RJC6</accession>
<sequence length="163" mass="16417">MKTKGMIVAALLLSGAAFAQAPVKAGGSVKAGQAIEAGKAGLKANTEASGSARIHGAKAMKAKVEDGIQTAADHAYAAKHKVRQTAADVVNNAPKAVQVNAGTNAHVQADHPAVQVRTKTGISSGVKAPAVQDALHHAGMMHTKVVPVKVSTRINGGAGLRIL</sequence>
<keyword evidence="1" id="KW-0732">Signal</keyword>
<comment type="caution">
    <text evidence="2">The sequence shown here is derived from an EMBL/GenBank/DDBJ whole genome shotgun (WGS) entry which is preliminary data.</text>
</comment>
<dbReference type="RefSeq" id="WP_146860394.1">
    <property type="nucleotide sequence ID" value="NZ_BKAU01000001.1"/>
</dbReference>
<feature type="signal peptide" evidence="1">
    <location>
        <begin position="1"/>
        <end position="19"/>
    </location>
</feature>